<organism evidence="1">
    <name type="scientific">viral metagenome</name>
    <dbReference type="NCBI Taxonomy" id="1070528"/>
    <lineage>
        <taxon>unclassified sequences</taxon>
        <taxon>metagenomes</taxon>
        <taxon>organismal metagenomes</taxon>
    </lineage>
</organism>
<accession>A0A6M3M5E8</accession>
<protein>
    <submittedName>
        <fullName evidence="1">Uncharacterized protein</fullName>
    </submittedName>
</protein>
<dbReference type="EMBL" id="MT143678">
    <property type="protein sequence ID" value="QJB00009.1"/>
    <property type="molecule type" value="Genomic_DNA"/>
</dbReference>
<name>A0A6M3M5E8_9ZZZZ</name>
<gene>
    <name evidence="1" type="ORF">MM171A00712_0004</name>
</gene>
<reference evidence="1" key="1">
    <citation type="submission" date="2020-03" db="EMBL/GenBank/DDBJ databases">
        <title>The deep terrestrial virosphere.</title>
        <authorList>
            <person name="Holmfeldt K."/>
            <person name="Nilsson E."/>
            <person name="Simone D."/>
            <person name="Lopez-Fernandez M."/>
            <person name="Wu X."/>
            <person name="de Brujin I."/>
            <person name="Lundin D."/>
            <person name="Andersson A."/>
            <person name="Bertilsson S."/>
            <person name="Dopson M."/>
        </authorList>
    </citation>
    <scope>NUCLEOTIDE SEQUENCE</scope>
    <source>
        <strain evidence="1">MM171A00712</strain>
    </source>
</reference>
<sequence>MKHTPWKLDGRYIRGANGRSIAEWLGEEPTNAQFIVTACNSYDALRLACETIVLTQGTYNTSEWAPTGISLAVERAKIALAKAMGEG</sequence>
<proteinExistence type="predicted"/>
<dbReference type="AlphaFoldDB" id="A0A6M3M5E8"/>
<evidence type="ECO:0000313" key="1">
    <source>
        <dbReference type="EMBL" id="QJB00009.1"/>
    </source>
</evidence>